<dbReference type="InterPro" id="IPR003856">
    <property type="entry name" value="LPS_length_determ_N"/>
</dbReference>
<name>A0ABV6YDI9_9HYPH</name>
<evidence type="ECO:0000256" key="3">
    <source>
        <dbReference type="ARBA" id="ARBA00022692"/>
    </source>
</evidence>
<keyword evidence="5 7" id="KW-0472">Membrane</keyword>
<evidence type="ECO:0000256" key="5">
    <source>
        <dbReference type="ARBA" id="ARBA00023136"/>
    </source>
</evidence>
<dbReference type="Pfam" id="PF02706">
    <property type="entry name" value="Wzz"/>
    <property type="match status" value="1"/>
</dbReference>
<organism evidence="9 10">
    <name type="scientific">Microvirga arabica</name>
    <dbReference type="NCBI Taxonomy" id="1128671"/>
    <lineage>
        <taxon>Bacteria</taxon>
        <taxon>Pseudomonadati</taxon>
        <taxon>Pseudomonadota</taxon>
        <taxon>Alphaproteobacteria</taxon>
        <taxon>Hyphomicrobiales</taxon>
        <taxon>Methylobacteriaceae</taxon>
        <taxon>Microvirga</taxon>
    </lineage>
</organism>
<feature type="compositionally biased region" description="Polar residues" evidence="6">
    <location>
        <begin position="235"/>
        <end position="250"/>
    </location>
</feature>
<dbReference type="EMBL" id="JBHOMY010000089">
    <property type="protein sequence ID" value="MFC1459329.1"/>
    <property type="molecule type" value="Genomic_DNA"/>
</dbReference>
<evidence type="ECO:0000256" key="7">
    <source>
        <dbReference type="SAM" id="Phobius"/>
    </source>
</evidence>
<keyword evidence="3 7" id="KW-0812">Transmembrane</keyword>
<keyword evidence="10" id="KW-1185">Reference proteome</keyword>
<dbReference type="PANTHER" id="PTHR32309">
    <property type="entry name" value="TYROSINE-PROTEIN KINASE"/>
    <property type="match status" value="1"/>
</dbReference>
<protein>
    <submittedName>
        <fullName evidence="9">Wzz/FepE/Etk N-terminal domain-containing protein</fullName>
    </submittedName>
</protein>
<keyword evidence="4 7" id="KW-1133">Transmembrane helix</keyword>
<evidence type="ECO:0000256" key="6">
    <source>
        <dbReference type="SAM" id="MobiDB-lite"/>
    </source>
</evidence>
<evidence type="ECO:0000256" key="4">
    <source>
        <dbReference type="ARBA" id="ARBA00022989"/>
    </source>
</evidence>
<sequence length="568" mass="61572">MLHIGSISHQYRVPDDQNRLDDKDEIDLGVIVQFVRKSRRLIAVWVALGFLVGCMYLAVAPSYYSASTVLLLEDQTLQQLPGAVIGADTADSTYVESQIQVIQSDEVVRRVVDERRLLDDPEFGRSAKGLRATVMEYLPFASAVFSPAAEASLHTQKQITAHRIKRALMIVRAGQSNAVEITFTSQKAERSADIANAIAQGYVDSRLQLKQQVREQAAAQLRQRLEEIRDKAFNTDPTGADQTVRSTLPSESARERFREQQNTAETYRTLYANLLQRYTEAIQPLSLAGARVITPAEPPGGRSSPNSSLILSLAIIGGLAIGGAHAILRTLGSSSLQSVDELGKVVGIDFIAAIPKIRNRAWKFIDPGSGTLQGAYMMQATVFDEALSSAAVYLQGSEPRAHGRVLGVASVNAGNGASLVAIHLARTYARSGYKTLLIDANWRGGCHRGDHLLGTFDQDLDKSRVVYDLGGGTLDVLVLRAHSPITDVSASRSIIATLLQVRSEYSQIVVDFDALSVTADAAAASLHLDDMVIVVEAGSTRVDAIRAVFRSLARGKTPWAILNKAKAN</sequence>
<dbReference type="InterPro" id="IPR027417">
    <property type="entry name" value="P-loop_NTPase"/>
</dbReference>
<dbReference type="SUPFAM" id="SSF52540">
    <property type="entry name" value="P-loop containing nucleoside triphosphate hydrolases"/>
    <property type="match status" value="1"/>
</dbReference>
<reference evidence="9 10" key="1">
    <citation type="submission" date="2024-09" db="EMBL/GenBank/DDBJ databases">
        <title>Nodulacao em especies de Leguminosae Basais da Amazonia e Caracterizacao dos Rizobios e Bacterias Associadas aos Nodulos.</title>
        <authorList>
            <person name="Jambeiro I.C.A."/>
            <person name="Lopes I.S."/>
            <person name="Aguiar E.R.G.R."/>
            <person name="Santos A.F.J."/>
            <person name="Dos Santos J.M.F."/>
            <person name="Gross E."/>
        </authorList>
    </citation>
    <scope>NUCLEOTIDE SEQUENCE [LARGE SCALE GENOMIC DNA]</scope>
    <source>
        <strain evidence="9 10">BRUESC1165</strain>
    </source>
</reference>
<dbReference type="RefSeq" id="WP_377031006.1">
    <property type="nucleotide sequence ID" value="NZ_JBHOMY010000089.1"/>
</dbReference>
<dbReference type="Proteomes" id="UP001593940">
    <property type="component" value="Unassembled WGS sequence"/>
</dbReference>
<evidence type="ECO:0000313" key="10">
    <source>
        <dbReference type="Proteomes" id="UP001593940"/>
    </source>
</evidence>
<proteinExistence type="predicted"/>
<dbReference type="InterPro" id="IPR050445">
    <property type="entry name" value="Bact_polysacc_biosynth/exp"/>
</dbReference>
<keyword evidence="2" id="KW-1003">Cell membrane</keyword>
<dbReference type="Gene3D" id="3.40.50.300">
    <property type="entry name" value="P-loop containing nucleotide triphosphate hydrolases"/>
    <property type="match status" value="1"/>
</dbReference>
<evidence type="ECO:0000259" key="8">
    <source>
        <dbReference type="Pfam" id="PF02706"/>
    </source>
</evidence>
<evidence type="ECO:0000313" key="9">
    <source>
        <dbReference type="EMBL" id="MFC1459329.1"/>
    </source>
</evidence>
<feature type="domain" description="Polysaccharide chain length determinant N-terminal" evidence="8">
    <location>
        <begin position="24"/>
        <end position="114"/>
    </location>
</feature>
<accession>A0ABV6YDI9</accession>
<evidence type="ECO:0000256" key="1">
    <source>
        <dbReference type="ARBA" id="ARBA00004651"/>
    </source>
</evidence>
<feature type="transmembrane region" description="Helical" evidence="7">
    <location>
        <begin position="41"/>
        <end position="64"/>
    </location>
</feature>
<gene>
    <name evidence="9" type="ORF">ACETIH_22015</name>
</gene>
<dbReference type="PANTHER" id="PTHR32309:SF13">
    <property type="entry name" value="FERRIC ENTEROBACTIN TRANSPORT PROTEIN FEPE"/>
    <property type="match status" value="1"/>
</dbReference>
<comment type="caution">
    <text evidence="9">The sequence shown here is derived from an EMBL/GenBank/DDBJ whole genome shotgun (WGS) entry which is preliminary data.</text>
</comment>
<feature type="region of interest" description="Disordered" evidence="6">
    <location>
        <begin position="234"/>
        <end position="261"/>
    </location>
</feature>
<evidence type="ECO:0000256" key="2">
    <source>
        <dbReference type="ARBA" id="ARBA00022475"/>
    </source>
</evidence>
<comment type="subcellular location">
    <subcellularLocation>
        <location evidence="1">Cell membrane</location>
        <topology evidence="1">Multi-pass membrane protein</topology>
    </subcellularLocation>
</comment>